<dbReference type="Proteomes" id="UP000886851">
    <property type="component" value="Unassembled WGS sequence"/>
</dbReference>
<name>A0A9D2CLR6_9BACE</name>
<dbReference type="EMBL" id="DXCV01000061">
    <property type="protein sequence ID" value="HIY88839.1"/>
    <property type="molecule type" value="Genomic_DNA"/>
</dbReference>
<proteinExistence type="predicted"/>
<dbReference type="AlphaFoldDB" id="A0A9D2CLR6"/>
<feature type="transmembrane region" description="Helical" evidence="1">
    <location>
        <begin position="69"/>
        <end position="88"/>
    </location>
</feature>
<keyword evidence="1" id="KW-0812">Transmembrane</keyword>
<keyword evidence="1" id="KW-1133">Transmembrane helix</keyword>
<evidence type="ECO:0000313" key="2">
    <source>
        <dbReference type="EMBL" id="HIY88839.1"/>
    </source>
</evidence>
<keyword evidence="1" id="KW-0472">Membrane</keyword>
<feature type="transmembrane region" description="Helical" evidence="1">
    <location>
        <begin position="100"/>
        <end position="118"/>
    </location>
</feature>
<accession>A0A9D2CLR6</accession>
<comment type="caution">
    <text evidence="2">The sequence shown here is derived from an EMBL/GenBank/DDBJ whole genome shotgun (WGS) entry which is preliminary data.</text>
</comment>
<organism evidence="2 3">
    <name type="scientific">Candidatus Bacteroides pullicola</name>
    <dbReference type="NCBI Taxonomy" id="2838475"/>
    <lineage>
        <taxon>Bacteria</taxon>
        <taxon>Pseudomonadati</taxon>
        <taxon>Bacteroidota</taxon>
        <taxon>Bacteroidia</taxon>
        <taxon>Bacteroidales</taxon>
        <taxon>Bacteroidaceae</taxon>
        <taxon>Bacteroides</taxon>
    </lineage>
</organism>
<evidence type="ECO:0000313" key="3">
    <source>
        <dbReference type="Proteomes" id="UP000886851"/>
    </source>
</evidence>
<feature type="transmembrane region" description="Helical" evidence="1">
    <location>
        <begin position="45"/>
        <end position="63"/>
    </location>
</feature>
<gene>
    <name evidence="2" type="ORF">H9824_09070</name>
</gene>
<reference evidence="2" key="2">
    <citation type="submission" date="2021-04" db="EMBL/GenBank/DDBJ databases">
        <authorList>
            <person name="Gilroy R."/>
        </authorList>
    </citation>
    <scope>NUCLEOTIDE SEQUENCE</scope>
    <source>
        <strain evidence="2">Gambia2-208</strain>
    </source>
</reference>
<sequence length="164" mass="19164">MAWNMIQLLFPALLAILPLCLYRRNGRRMSRFYLMMVSLETARKFYAQLLVVFLLVFHFVYVSGHPGEYGVLLSTVLSVLLCPFRRADRWLHRIHEGRKTFMLLALSALATGFIPHLYTMAVTVGFLLLAALFYPSCTVLSGWKDEKTREHWREYPEVLSGYYY</sequence>
<reference evidence="2" key="1">
    <citation type="journal article" date="2021" name="PeerJ">
        <title>Extensive microbial diversity within the chicken gut microbiome revealed by metagenomics and culture.</title>
        <authorList>
            <person name="Gilroy R."/>
            <person name="Ravi A."/>
            <person name="Getino M."/>
            <person name="Pursley I."/>
            <person name="Horton D.L."/>
            <person name="Alikhan N.F."/>
            <person name="Baker D."/>
            <person name="Gharbi K."/>
            <person name="Hall N."/>
            <person name="Watson M."/>
            <person name="Adriaenssens E.M."/>
            <person name="Foster-Nyarko E."/>
            <person name="Jarju S."/>
            <person name="Secka A."/>
            <person name="Antonio M."/>
            <person name="Oren A."/>
            <person name="Chaudhuri R.R."/>
            <person name="La Ragione R."/>
            <person name="Hildebrand F."/>
            <person name="Pallen M.J."/>
        </authorList>
    </citation>
    <scope>NUCLEOTIDE SEQUENCE</scope>
    <source>
        <strain evidence="2">Gambia2-208</strain>
    </source>
</reference>
<feature type="transmembrane region" description="Helical" evidence="1">
    <location>
        <begin position="6"/>
        <end position="24"/>
    </location>
</feature>
<evidence type="ECO:0000256" key="1">
    <source>
        <dbReference type="SAM" id="Phobius"/>
    </source>
</evidence>
<feature type="transmembrane region" description="Helical" evidence="1">
    <location>
        <begin position="124"/>
        <end position="143"/>
    </location>
</feature>
<protein>
    <submittedName>
        <fullName evidence="2">Uncharacterized protein</fullName>
    </submittedName>
</protein>